<proteinExistence type="predicted"/>
<dbReference type="EMBL" id="MFCA01000007">
    <property type="protein sequence ID" value="OGE02900.1"/>
    <property type="molecule type" value="Genomic_DNA"/>
</dbReference>
<dbReference type="STRING" id="1797737.A2196_03510"/>
<dbReference type="GO" id="GO:0016746">
    <property type="term" value="F:acyltransferase activity"/>
    <property type="evidence" value="ECO:0007669"/>
    <property type="project" value="InterPro"/>
</dbReference>
<evidence type="ECO:0000259" key="1">
    <source>
        <dbReference type="SMART" id="SM00563"/>
    </source>
</evidence>
<dbReference type="InterPro" id="IPR002123">
    <property type="entry name" value="Plipid/glycerol_acylTrfase"/>
</dbReference>
<protein>
    <recommendedName>
        <fullName evidence="1">Phospholipid/glycerol acyltransferase domain-containing protein</fullName>
    </recommendedName>
</protein>
<dbReference type="SUPFAM" id="SSF69593">
    <property type="entry name" value="Glycerol-3-phosphate (1)-acyltransferase"/>
    <property type="match status" value="1"/>
</dbReference>
<gene>
    <name evidence="2" type="ORF">A2196_03510</name>
</gene>
<evidence type="ECO:0000313" key="3">
    <source>
        <dbReference type="Proteomes" id="UP000176751"/>
    </source>
</evidence>
<sequence length="256" mass="29165">MERKIPGTLEMNPFKHAFAEVILWWKVRKGLTIKGAENLEEARKLKMSGAALIFLQNHLSNFDAPILDYSLRKLGYTEIAGCLYNVQGSVLSRNLITKILVTCYNVIPIPAHRIEAKDVEKRRREKSRAHNAAKTVYRTNRALCNFVQGTRSEDGKLDPEKVNPNNEDYLEMAENTWIVPVGISGSEGVLKKRSFWPHKHPVTINFGKPVSAKELIEKATLTLTDLEREEDPEKVKRLIMADIMGRIAALLPEEYR</sequence>
<organism evidence="2 3">
    <name type="scientific">Candidatus Curtissbacteria bacterium RIFOXYA1_FULL_41_14</name>
    <dbReference type="NCBI Taxonomy" id="1797737"/>
    <lineage>
        <taxon>Bacteria</taxon>
        <taxon>Candidatus Curtissiibacteriota</taxon>
    </lineage>
</organism>
<dbReference type="CDD" id="cd07989">
    <property type="entry name" value="LPLAT_AGPAT-like"/>
    <property type="match status" value="1"/>
</dbReference>
<name>A0A1F5HFN6_9BACT</name>
<accession>A0A1F5HFN6</accession>
<comment type="caution">
    <text evidence="2">The sequence shown here is derived from an EMBL/GenBank/DDBJ whole genome shotgun (WGS) entry which is preliminary data.</text>
</comment>
<feature type="domain" description="Phospholipid/glycerol acyltransferase" evidence="1">
    <location>
        <begin position="52"/>
        <end position="186"/>
    </location>
</feature>
<dbReference type="AlphaFoldDB" id="A0A1F5HFN6"/>
<dbReference type="SMART" id="SM00563">
    <property type="entry name" value="PlsC"/>
    <property type="match status" value="1"/>
</dbReference>
<dbReference type="Proteomes" id="UP000176751">
    <property type="component" value="Unassembled WGS sequence"/>
</dbReference>
<reference evidence="2 3" key="1">
    <citation type="journal article" date="2016" name="Nat. Commun.">
        <title>Thousands of microbial genomes shed light on interconnected biogeochemical processes in an aquifer system.</title>
        <authorList>
            <person name="Anantharaman K."/>
            <person name="Brown C.T."/>
            <person name="Hug L.A."/>
            <person name="Sharon I."/>
            <person name="Castelle C.J."/>
            <person name="Probst A.J."/>
            <person name="Thomas B.C."/>
            <person name="Singh A."/>
            <person name="Wilkins M.J."/>
            <person name="Karaoz U."/>
            <person name="Brodie E.L."/>
            <person name="Williams K.H."/>
            <person name="Hubbard S.S."/>
            <person name="Banfield J.F."/>
        </authorList>
    </citation>
    <scope>NUCLEOTIDE SEQUENCE [LARGE SCALE GENOMIC DNA]</scope>
</reference>
<dbReference type="Gene3D" id="3.40.1130.10">
    <property type="entry name" value="Glycerol-3-phosphate (1)-acyltransferase"/>
    <property type="match status" value="1"/>
</dbReference>
<dbReference type="Pfam" id="PF01553">
    <property type="entry name" value="Acyltransferase"/>
    <property type="match status" value="1"/>
</dbReference>
<evidence type="ECO:0000313" key="2">
    <source>
        <dbReference type="EMBL" id="OGE02900.1"/>
    </source>
</evidence>